<organism evidence="1 2">
    <name type="scientific">Aeromonas piscicola</name>
    <dbReference type="NCBI Taxonomy" id="600645"/>
    <lineage>
        <taxon>Bacteria</taxon>
        <taxon>Pseudomonadati</taxon>
        <taxon>Pseudomonadota</taxon>
        <taxon>Gammaproteobacteria</taxon>
        <taxon>Aeromonadales</taxon>
        <taxon>Aeromonadaceae</taxon>
        <taxon>Aeromonas</taxon>
    </lineage>
</organism>
<dbReference type="Gene3D" id="3.40.50.720">
    <property type="entry name" value="NAD(P)-binding Rossmann-like Domain"/>
    <property type="match status" value="1"/>
</dbReference>
<dbReference type="EMBL" id="JAOPLU010000001">
    <property type="protein sequence ID" value="MDM5129726.1"/>
    <property type="molecule type" value="Genomic_DNA"/>
</dbReference>
<sequence length="157" mass="17833">MDIKIELDFDAVYRTLELDGERDKNSFLSITKLNQVFNRLHKSNGAPVYIFGLGVGGRNIIGSTIFDGIFSGIIDNDSKKWGEHFNGLDILSPDILKDKKNALVFVISDWFHDIRLQLINIGISNENIINVMPIYTAYQWLLETSPIEYYISSCEGL</sequence>
<dbReference type="Proteomes" id="UP001168109">
    <property type="component" value="Unassembled WGS sequence"/>
</dbReference>
<name>A0ABT7Q716_9GAMM</name>
<comment type="caution">
    <text evidence="1">The sequence shown here is derived from an EMBL/GenBank/DDBJ whole genome shotgun (WGS) entry which is preliminary data.</text>
</comment>
<proteinExistence type="predicted"/>
<evidence type="ECO:0000313" key="1">
    <source>
        <dbReference type="EMBL" id="MDM5129726.1"/>
    </source>
</evidence>
<gene>
    <name evidence="1" type="ORF">OB962_01750</name>
</gene>
<dbReference type="RefSeq" id="WP_290040552.1">
    <property type="nucleotide sequence ID" value="NZ_JAOPLU010000001.1"/>
</dbReference>
<protein>
    <submittedName>
        <fullName evidence="1">Uncharacterized protein</fullName>
    </submittedName>
</protein>
<reference evidence="1" key="1">
    <citation type="submission" date="2024-05" db="EMBL/GenBank/DDBJ databases">
        <title>WGS of Aeromonas isolates.</title>
        <authorList>
            <person name="Lee H."/>
        </authorList>
    </citation>
    <scope>NUCLEOTIDE SEQUENCE</scope>
    <source>
        <strain evidence="1">LP308</strain>
    </source>
</reference>
<accession>A0ABT7Q716</accession>
<keyword evidence="2" id="KW-1185">Reference proteome</keyword>
<evidence type="ECO:0000313" key="2">
    <source>
        <dbReference type="Proteomes" id="UP001168109"/>
    </source>
</evidence>